<dbReference type="OrthoDB" id="9795789at2"/>
<dbReference type="EC" id="2.7.1.15" evidence="9"/>
<evidence type="ECO:0000256" key="8">
    <source>
        <dbReference type="ARBA" id="ARBA00023277"/>
    </source>
</evidence>
<name>A0A2Z2NV83_9GAMM</name>
<evidence type="ECO:0000256" key="4">
    <source>
        <dbReference type="ARBA" id="ARBA00022777"/>
    </source>
</evidence>
<dbReference type="AlphaFoldDB" id="A0A2Z2NV83"/>
<comment type="subcellular location">
    <subcellularLocation>
        <location evidence="9">Cytoplasm</location>
    </subcellularLocation>
</comment>
<feature type="binding site" evidence="9">
    <location>
        <position position="282"/>
    </location>
    <ligand>
        <name>K(+)</name>
        <dbReference type="ChEBI" id="CHEBI:29103"/>
    </ligand>
</feature>
<feature type="binding site" evidence="9">
    <location>
        <begin position="38"/>
        <end position="42"/>
    </location>
    <ligand>
        <name>substrate</name>
    </ligand>
</feature>
<keyword evidence="5 9" id="KW-0067">ATP-binding</keyword>
<protein>
    <recommendedName>
        <fullName evidence="9">Ribokinase</fullName>
        <shortName evidence="9">RK</shortName>
        <ecNumber evidence="9">2.7.1.15</ecNumber>
    </recommendedName>
</protein>
<sequence length="296" mass="31394">MKVFNFGSINVDMVYRVPHLVQPGETLASRTLETVLGGKGANQSVALARAGVEVHHIGRIGVSDQWATEQMAAAGVGMEAVEQIEGPSGHAIIQVDDHGENSIILHGGANQSFNREVLEKQLAGAERGDWLLMQNECNDIEVAFDIAQKRGLAIAFNPAPMSDNVRQLPLERCSVLIVNETEALDLAETQDADEALAVLAERYPETRLVLTLGSKGALLQHAGNQVREAALPVKVVDTTGAGDTFVGYFLAGLIQGLDEPSALQRACRAAALSVTVAGATPSIPTISVVDRSQDNS</sequence>
<proteinExistence type="inferred from homology"/>
<keyword evidence="3 9" id="KW-0547">Nucleotide-binding</keyword>
<dbReference type="InterPro" id="IPR011611">
    <property type="entry name" value="PfkB_dom"/>
</dbReference>
<comment type="pathway">
    <text evidence="9">Carbohydrate metabolism; D-ribose degradation; D-ribose 5-phosphate from beta-D-ribopyranose: step 2/2.</text>
</comment>
<comment type="catalytic activity">
    <reaction evidence="9">
        <text>D-ribose + ATP = D-ribose 5-phosphate + ADP + H(+)</text>
        <dbReference type="Rhea" id="RHEA:13697"/>
        <dbReference type="ChEBI" id="CHEBI:15378"/>
        <dbReference type="ChEBI" id="CHEBI:30616"/>
        <dbReference type="ChEBI" id="CHEBI:47013"/>
        <dbReference type="ChEBI" id="CHEBI:78346"/>
        <dbReference type="ChEBI" id="CHEBI:456216"/>
        <dbReference type="EC" id="2.7.1.15"/>
    </reaction>
</comment>
<comment type="activity regulation">
    <text evidence="9">Activated by a monovalent cation that binds near, but not in, the active site. The most likely occupant of the site in vivo is potassium. Ion binding induces a conformational change that may alter substrate affinity.</text>
</comment>
<feature type="binding site" evidence="9">
    <location>
        <begin position="10"/>
        <end position="12"/>
    </location>
    <ligand>
        <name>substrate</name>
    </ligand>
</feature>
<feature type="binding site" evidence="9">
    <location>
        <position position="273"/>
    </location>
    <ligand>
        <name>K(+)</name>
        <dbReference type="ChEBI" id="CHEBI:29103"/>
    </ligand>
</feature>
<dbReference type="InterPro" id="IPR011877">
    <property type="entry name" value="Ribokinase"/>
</dbReference>
<feature type="domain" description="Carbohydrate kinase PfkB" evidence="10">
    <location>
        <begin position="3"/>
        <end position="285"/>
    </location>
</feature>
<keyword evidence="2 9" id="KW-0479">Metal-binding</keyword>
<comment type="subunit">
    <text evidence="9">Homodimer.</text>
</comment>
<comment type="caution">
    <text evidence="9">Lacks conserved residue(s) required for the propagation of feature annotation.</text>
</comment>
<dbReference type="Gene3D" id="3.40.1190.20">
    <property type="match status" value="1"/>
</dbReference>
<evidence type="ECO:0000256" key="1">
    <source>
        <dbReference type="ARBA" id="ARBA00022679"/>
    </source>
</evidence>
<evidence type="ECO:0000313" key="12">
    <source>
        <dbReference type="Proteomes" id="UP000250079"/>
    </source>
</evidence>
<keyword evidence="8 9" id="KW-0119">Carbohydrate metabolism</keyword>
<reference evidence="11 12" key="1">
    <citation type="submission" date="2016-12" db="EMBL/GenBank/DDBJ databases">
        <authorList>
            <person name="Song W.-J."/>
            <person name="Kurnit D.M."/>
        </authorList>
    </citation>
    <scope>NUCLEOTIDE SEQUENCE [LARGE SCALE GENOMIC DNA]</scope>
    <source>
        <strain evidence="11 12">IMCC3135</strain>
    </source>
</reference>
<feature type="active site" description="Proton acceptor" evidence="9">
    <location>
        <position position="243"/>
    </location>
</feature>
<accession>A0A2Z2NV83</accession>
<feature type="binding site" evidence="9">
    <location>
        <position position="237"/>
    </location>
    <ligand>
        <name>K(+)</name>
        <dbReference type="ChEBI" id="CHEBI:29103"/>
    </ligand>
</feature>
<evidence type="ECO:0000256" key="3">
    <source>
        <dbReference type="ARBA" id="ARBA00022741"/>
    </source>
</evidence>
<evidence type="ECO:0000256" key="2">
    <source>
        <dbReference type="ARBA" id="ARBA00022723"/>
    </source>
</evidence>
<keyword evidence="7 9" id="KW-0630">Potassium</keyword>
<dbReference type="InterPro" id="IPR002139">
    <property type="entry name" value="Ribo/fructo_kinase"/>
</dbReference>
<comment type="cofactor">
    <cofactor evidence="9">
        <name>Mg(2+)</name>
        <dbReference type="ChEBI" id="CHEBI:18420"/>
    </cofactor>
    <text evidence="9">Requires a divalent cation, most likely magnesium in vivo, as an electrophilic catalyst to aid phosphoryl group transfer. It is the chelate of the metal and the nucleotide that is the actual substrate.</text>
</comment>
<feature type="binding site" evidence="9">
    <location>
        <position position="278"/>
    </location>
    <ligand>
        <name>K(+)</name>
        <dbReference type="ChEBI" id="CHEBI:29103"/>
    </ligand>
</feature>
<dbReference type="GO" id="GO:0046872">
    <property type="term" value="F:metal ion binding"/>
    <property type="evidence" value="ECO:0007669"/>
    <property type="project" value="UniProtKB-KW"/>
</dbReference>
<keyword evidence="12" id="KW-1185">Reference proteome</keyword>
<dbReference type="GO" id="GO:0005524">
    <property type="term" value="F:ATP binding"/>
    <property type="evidence" value="ECO:0007669"/>
    <property type="project" value="UniProtKB-UniRule"/>
</dbReference>
<keyword evidence="11" id="KW-0413">Isomerase</keyword>
<dbReference type="UniPathway" id="UPA00916">
    <property type="reaction ID" value="UER00889"/>
</dbReference>
<dbReference type="GO" id="GO:0004747">
    <property type="term" value="F:ribokinase activity"/>
    <property type="evidence" value="ECO:0007669"/>
    <property type="project" value="UniProtKB-UniRule"/>
</dbReference>
<feature type="binding site" evidence="9">
    <location>
        <begin position="211"/>
        <end position="216"/>
    </location>
    <ligand>
        <name>ATP</name>
        <dbReference type="ChEBI" id="CHEBI:30616"/>
    </ligand>
</feature>
<dbReference type="PANTHER" id="PTHR10584:SF166">
    <property type="entry name" value="RIBOKINASE"/>
    <property type="match status" value="1"/>
</dbReference>
<comment type="similarity">
    <text evidence="9">Belongs to the carbohydrate kinase PfkB family. Ribokinase subfamily.</text>
</comment>
<dbReference type="Proteomes" id="UP000250079">
    <property type="component" value="Chromosome"/>
</dbReference>
<dbReference type="RefSeq" id="WP_088920369.1">
    <property type="nucleotide sequence ID" value="NZ_CP018632.1"/>
</dbReference>
<evidence type="ECO:0000256" key="7">
    <source>
        <dbReference type="ARBA" id="ARBA00022958"/>
    </source>
</evidence>
<evidence type="ECO:0000256" key="6">
    <source>
        <dbReference type="ARBA" id="ARBA00022842"/>
    </source>
</evidence>
<feature type="binding site" evidence="9">
    <location>
        <position position="239"/>
    </location>
    <ligand>
        <name>K(+)</name>
        <dbReference type="ChEBI" id="CHEBI:29103"/>
    </ligand>
</feature>
<feature type="binding site" evidence="9">
    <location>
        <position position="276"/>
    </location>
    <ligand>
        <name>K(+)</name>
        <dbReference type="ChEBI" id="CHEBI:29103"/>
    </ligand>
</feature>
<feature type="binding site" evidence="9">
    <location>
        <position position="136"/>
    </location>
    <ligand>
        <name>substrate</name>
    </ligand>
</feature>
<dbReference type="PRINTS" id="PR00990">
    <property type="entry name" value="RIBOKINASE"/>
</dbReference>
<dbReference type="GO" id="GO:0016853">
    <property type="term" value="F:isomerase activity"/>
    <property type="evidence" value="ECO:0007669"/>
    <property type="project" value="UniProtKB-KW"/>
</dbReference>
<evidence type="ECO:0000259" key="10">
    <source>
        <dbReference type="Pfam" id="PF00294"/>
    </source>
</evidence>
<dbReference type="HAMAP" id="MF_01987">
    <property type="entry name" value="Ribokinase"/>
    <property type="match status" value="1"/>
</dbReference>
<feature type="binding site" evidence="9">
    <location>
        <position position="243"/>
    </location>
    <ligand>
        <name>substrate</name>
    </ligand>
</feature>
<feature type="binding site" evidence="9">
    <location>
        <begin position="242"/>
        <end position="243"/>
    </location>
    <ligand>
        <name>ATP</name>
        <dbReference type="ChEBI" id="CHEBI:30616"/>
    </ligand>
</feature>
<feature type="binding site" evidence="9">
    <location>
        <position position="179"/>
    </location>
    <ligand>
        <name>ATP</name>
        <dbReference type="ChEBI" id="CHEBI:30616"/>
    </ligand>
</feature>
<dbReference type="CDD" id="cd01174">
    <property type="entry name" value="ribokinase"/>
    <property type="match status" value="1"/>
</dbReference>
<keyword evidence="9" id="KW-0963">Cytoplasm</keyword>
<evidence type="ECO:0000313" key="11">
    <source>
        <dbReference type="EMBL" id="ASJ75452.1"/>
    </source>
</evidence>
<dbReference type="GO" id="GO:0019303">
    <property type="term" value="P:D-ribose catabolic process"/>
    <property type="evidence" value="ECO:0007669"/>
    <property type="project" value="UniProtKB-UniRule"/>
</dbReference>
<dbReference type="SUPFAM" id="SSF53613">
    <property type="entry name" value="Ribokinase-like"/>
    <property type="match status" value="1"/>
</dbReference>
<comment type="function">
    <text evidence="9">Catalyzes the phosphorylation of ribose at O-5 in a reaction requiring ATP and magnesium. The resulting D-ribose-5-phosphate can then be used either for sythesis of nucleotides, histidine, and tryptophan, or as a component of the pentose phosphate pathway.</text>
</comment>
<dbReference type="Pfam" id="PF00294">
    <property type="entry name" value="PfkB"/>
    <property type="match status" value="1"/>
</dbReference>
<keyword evidence="6 9" id="KW-0460">Magnesium</keyword>
<dbReference type="GO" id="GO:0005737">
    <property type="term" value="C:cytoplasm"/>
    <property type="evidence" value="ECO:0007669"/>
    <property type="project" value="UniProtKB-SubCell"/>
</dbReference>
<dbReference type="PANTHER" id="PTHR10584">
    <property type="entry name" value="SUGAR KINASE"/>
    <property type="match status" value="1"/>
</dbReference>
<dbReference type="KEGG" id="gai:IMCC3135_26985"/>
<dbReference type="EMBL" id="CP018632">
    <property type="protein sequence ID" value="ASJ75452.1"/>
    <property type="molecule type" value="Genomic_DNA"/>
</dbReference>
<dbReference type="InterPro" id="IPR029056">
    <property type="entry name" value="Ribokinase-like"/>
</dbReference>
<evidence type="ECO:0000256" key="9">
    <source>
        <dbReference type="HAMAP-Rule" id="MF_01987"/>
    </source>
</evidence>
<organism evidence="11 12">
    <name type="scientific">Granulosicoccus antarcticus IMCC3135</name>
    <dbReference type="NCBI Taxonomy" id="1192854"/>
    <lineage>
        <taxon>Bacteria</taxon>
        <taxon>Pseudomonadati</taxon>
        <taxon>Pseudomonadota</taxon>
        <taxon>Gammaproteobacteria</taxon>
        <taxon>Chromatiales</taxon>
        <taxon>Granulosicoccaceae</taxon>
        <taxon>Granulosicoccus</taxon>
    </lineage>
</organism>
<gene>
    <name evidence="9 11" type="primary">rbsK</name>
    <name evidence="11" type="synonym">rbiA</name>
    <name evidence="11" type="ORF">IMCC3135_26985</name>
</gene>
<keyword evidence="1 9" id="KW-0808">Transferase</keyword>
<evidence type="ECO:0000256" key="5">
    <source>
        <dbReference type="ARBA" id="ARBA00022840"/>
    </source>
</evidence>
<keyword evidence="4 9" id="KW-0418">Kinase</keyword>